<name>A0AA86QIT0_9EUKA</name>
<comment type="caution">
    <text evidence="2">The sequence shown here is derived from an EMBL/GenBank/DDBJ whole genome shotgun (WGS) entry which is preliminary data.</text>
</comment>
<sequence>MGFKGRISKNPVVVDSNEINNMLYFTEYPIKSHGQTYYAQKYLLAVIWYFLLFVQTAISYWRLVTTQQQFKTNNEENLTNSLKSTPNSRFSIKPKQNSCQYSPQIIKLLRIMVIYSSSILRPTQLSLCVEHQFFQNQVNLLRQTTQVTKTEALEAKANELNNYYQTTQSLLKFKMFLKIQSLTYFNAKKCIKKFQSHKQLFVTWLLKLIIKIKY</sequence>
<evidence type="ECO:0000313" key="4">
    <source>
        <dbReference type="Proteomes" id="UP001642409"/>
    </source>
</evidence>
<protein>
    <submittedName>
        <fullName evidence="3">Hypothetical_protein</fullName>
    </submittedName>
</protein>
<organism evidence="2">
    <name type="scientific">Hexamita inflata</name>
    <dbReference type="NCBI Taxonomy" id="28002"/>
    <lineage>
        <taxon>Eukaryota</taxon>
        <taxon>Metamonada</taxon>
        <taxon>Diplomonadida</taxon>
        <taxon>Hexamitidae</taxon>
        <taxon>Hexamitinae</taxon>
        <taxon>Hexamita</taxon>
    </lineage>
</organism>
<accession>A0AA86QIT0</accession>
<keyword evidence="1" id="KW-0812">Transmembrane</keyword>
<reference evidence="2" key="1">
    <citation type="submission" date="2023-06" db="EMBL/GenBank/DDBJ databases">
        <authorList>
            <person name="Kurt Z."/>
        </authorList>
    </citation>
    <scope>NUCLEOTIDE SEQUENCE</scope>
</reference>
<keyword evidence="1" id="KW-0472">Membrane</keyword>
<evidence type="ECO:0000256" key="1">
    <source>
        <dbReference type="SAM" id="Phobius"/>
    </source>
</evidence>
<keyword evidence="4" id="KW-1185">Reference proteome</keyword>
<proteinExistence type="predicted"/>
<dbReference type="AlphaFoldDB" id="A0AA86QIT0"/>
<feature type="transmembrane region" description="Helical" evidence="1">
    <location>
        <begin position="42"/>
        <end position="61"/>
    </location>
</feature>
<keyword evidence="1" id="KW-1133">Transmembrane helix</keyword>
<reference evidence="3 4" key="2">
    <citation type="submission" date="2024-07" db="EMBL/GenBank/DDBJ databases">
        <authorList>
            <person name="Akdeniz Z."/>
        </authorList>
    </citation>
    <scope>NUCLEOTIDE SEQUENCE [LARGE SCALE GENOMIC DNA]</scope>
</reference>
<gene>
    <name evidence="3" type="ORF">HINF_LOCUS46706</name>
    <name evidence="2" type="ORF">HINF_LOCUS46723</name>
</gene>
<dbReference type="EMBL" id="CATOUU010000914">
    <property type="protein sequence ID" value="CAI9959078.1"/>
    <property type="molecule type" value="Genomic_DNA"/>
</dbReference>
<dbReference type="Proteomes" id="UP001642409">
    <property type="component" value="Unassembled WGS sequence"/>
</dbReference>
<evidence type="ECO:0000313" key="2">
    <source>
        <dbReference type="EMBL" id="CAI9959078.1"/>
    </source>
</evidence>
<dbReference type="EMBL" id="CAXDID020000207">
    <property type="protein sequence ID" value="CAL6055774.1"/>
    <property type="molecule type" value="Genomic_DNA"/>
</dbReference>
<evidence type="ECO:0000313" key="3">
    <source>
        <dbReference type="EMBL" id="CAL6055774.1"/>
    </source>
</evidence>